<dbReference type="Proteomes" id="UP001153269">
    <property type="component" value="Unassembled WGS sequence"/>
</dbReference>
<accession>A0A9N7Z8G5</accession>
<feature type="region of interest" description="Disordered" evidence="1">
    <location>
        <begin position="58"/>
        <end position="78"/>
    </location>
</feature>
<keyword evidence="3" id="KW-1185">Reference proteome</keyword>
<evidence type="ECO:0000313" key="3">
    <source>
        <dbReference type="Proteomes" id="UP001153269"/>
    </source>
</evidence>
<reference evidence="2" key="1">
    <citation type="submission" date="2020-03" db="EMBL/GenBank/DDBJ databases">
        <authorList>
            <person name="Weist P."/>
        </authorList>
    </citation>
    <scope>NUCLEOTIDE SEQUENCE</scope>
</reference>
<evidence type="ECO:0000256" key="1">
    <source>
        <dbReference type="SAM" id="MobiDB-lite"/>
    </source>
</evidence>
<evidence type="ECO:0000313" key="2">
    <source>
        <dbReference type="EMBL" id="CAB1459223.1"/>
    </source>
</evidence>
<gene>
    <name evidence="2" type="ORF">PLEPLA_LOCUS47060</name>
</gene>
<dbReference type="AlphaFoldDB" id="A0A9N7Z8G5"/>
<organism evidence="2 3">
    <name type="scientific">Pleuronectes platessa</name>
    <name type="common">European plaice</name>
    <dbReference type="NCBI Taxonomy" id="8262"/>
    <lineage>
        <taxon>Eukaryota</taxon>
        <taxon>Metazoa</taxon>
        <taxon>Chordata</taxon>
        <taxon>Craniata</taxon>
        <taxon>Vertebrata</taxon>
        <taxon>Euteleostomi</taxon>
        <taxon>Actinopterygii</taxon>
        <taxon>Neopterygii</taxon>
        <taxon>Teleostei</taxon>
        <taxon>Neoteleostei</taxon>
        <taxon>Acanthomorphata</taxon>
        <taxon>Carangaria</taxon>
        <taxon>Pleuronectiformes</taxon>
        <taxon>Pleuronectoidei</taxon>
        <taxon>Pleuronectidae</taxon>
        <taxon>Pleuronectes</taxon>
    </lineage>
</organism>
<proteinExistence type="predicted"/>
<sequence>MRLPALSCLHPPASSATSTLSLRAPLCLCWLHRKGLRSQQNPLSYALPLEHTSPSTQWTFSNSSSSRPMASSHPQSSPASLLPILTPLPPILHLSYPHALRPSSSSTSLLRNFTHPQSLTYAFPCTFDSSSSLLYLPSVVPLRLPWKHSRALPFTPPPLSLFPLFSPLTGSSFSCSSTCVSHATILASYLLSWTLSSTRISTLSFTLLSAFTAPPPTTLLTSYYTLLEPPASSTQHAFELLRVLGGISSSHVPSAGSTITHAARLASALPRCCPCLLYSCRDGLHPPSSHVTYLAPPSLSSPPCHQLPQQTWASSNAWLCTGLWDFTVIFLALAGKSTGTVIDTLASAFLNHSISPPALMHALKPARPPRPSSLFPPVSLMLSSTYLLAQGRALQRSQESRLLQFL</sequence>
<protein>
    <submittedName>
        <fullName evidence="2">Uncharacterized protein</fullName>
    </submittedName>
</protein>
<comment type="caution">
    <text evidence="2">The sequence shown here is derived from an EMBL/GenBank/DDBJ whole genome shotgun (WGS) entry which is preliminary data.</text>
</comment>
<dbReference type="EMBL" id="CADEAL010004421">
    <property type="protein sequence ID" value="CAB1459223.1"/>
    <property type="molecule type" value="Genomic_DNA"/>
</dbReference>
<name>A0A9N7Z8G5_PLEPL</name>